<protein>
    <submittedName>
        <fullName evidence="1">Uncharacterized protein</fullName>
    </submittedName>
</protein>
<name>A0A8K0D8D7_IGNLU</name>
<comment type="caution">
    <text evidence="1">The sequence shown here is derived from an EMBL/GenBank/DDBJ whole genome shotgun (WGS) entry which is preliminary data.</text>
</comment>
<evidence type="ECO:0000313" key="1">
    <source>
        <dbReference type="EMBL" id="KAF2898192.1"/>
    </source>
</evidence>
<feature type="non-terminal residue" evidence="1">
    <location>
        <position position="1"/>
    </location>
</feature>
<organism evidence="1 2">
    <name type="scientific">Ignelater luminosus</name>
    <name type="common">Cucubano</name>
    <name type="synonym">Pyrophorus luminosus</name>
    <dbReference type="NCBI Taxonomy" id="2038154"/>
    <lineage>
        <taxon>Eukaryota</taxon>
        <taxon>Metazoa</taxon>
        <taxon>Ecdysozoa</taxon>
        <taxon>Arthropoda</taxon>
        <taxon>Hexapoda</taxon>
        <taxon>Insecta</taxon>
        <taxon>Pterygota</taxon>
        <taxon>Neoptera</taxon>
        <taxon>Endopterygota</taxon>
        <taxon>Coleoptera</taxon>
        <taxon>Polyphaga</taxon>
        <taxon>Elateriformia</taxon>
        <taxon>Elateroidea</taxon>
        <taxon>Elateridae</taxon>
        <taxon>Agrypninae</taxon>
        <taxon>Pyrophorini</taxon>
        <taxon>Ignelater</taxon>
    </lineage>
</organism>
<dbReference type="EMBL" id="VTPC01003656">
    <property type="protein sequence ID" value="KAF2898192.1"/>
    <property type="molecule type" value="Genomic_DNA"/>
</dbReference>
<dbReference type="OrthoDB" id="6502088at2759"/>
<accession>A0A8K0D8D7</accession>
<dbReference type="AlphaFoldDB" id="A0A8K0D8D7"/>
<keyword evidence="2" id="KW-1185">Reference proteome</keyword>
<evidence type="ECO:0000313" key="2">
    <source>
        <dbReference type="Proteomes" id="UP000801492"/>
    </source>
</evidence>
<dbReference type="Proteomes" id="UP000801492">
    <property type="component" value="Unassembled WGS sequence"/>
</dbReference>
<sequence length="138" mass="15402">PKYVIATNYKIPDKPRRVAATGYQTALEAVINSVPEDYFAAPEVSTESKLLISTFSGLHNSKVCDLLDIFCLAENTDKIRTSIPAQEYPVNVGDFKSDWLQRNTRCSCLPDCVYCHYSIEGSAGQFNKEYVANKPTLL</sequence>
<reference evidence="1" key="1">
    <citation type="submission" date="2019-08" db="EMBL/GenBank/DDBJ databases">
        <title>The genome of the North American firefly Photinus pyralis.</title>
        <authorList>
            <consortium name="Photinus pyralis genome working group"/>
            <person name="Fallon T.R."/>
            <person name="Sander Lower S.E."/>
            <person name="Weng J.-K."/>
        </authorList>
    </citation>
    <scope>NUCLEOTIDE SEQUENCE</scope>
    <source>
        <strain evidence="1">TRF0915ILg1</strain>
        <tissue evidence="1">Whole body</tissue>
    </source>
</reference>
<gene>
    <name evidence="1" type="ORF">ILUMI_07980</name>
</gene>
<proteinExistence type="predicted"/>